<evidence type="ECO:0000259" key="7">
    <source>
        <dbReference type="PROSITE" id="PS51910"/>
    </source>
</evidence>
<evidence type="ECO:0000256" key="3">
    <source>
        <dbReference type="ARBA" id="ARBA00022801"/>
    </source>
</evidence>
<protein>
    <recommendedName>
        <fullName evidence="2">chitinase</fullName>
        <ecNumber evidence="2">3.2.1.14</ecNumber>
    </recommendedName>
</protein>
<dbReference type="InterPro" id="IPR017853">
    <property type="entry name" value="GH"/>
</dbReference>
<evidence type="ECO:0000256" key="6">
    <source>
        <dbReference type="RuleBase" id="RU004453"/>
    </source>
</evidence>
<dbReference type="Gene3D" id="3.20.20.80">
    <property type="entry name" value="Glycosidases"/>
    <property type="match status" value="1"/>
</dbReference>
<dbReference type="RefSeq" id="WP_234925958.1">
    <property type="nucleotide sequence ID" value="NZ_BAAACS010000017.1"/>
</dbReference>
<dbReference type="InterPro" id="IPR050314">
    <property type="entry name" value="Glycosyl_Hydrlase_18"/>
</dbReference>
<dbReference type="InterPro" id="IPR001223">
    <property type="entry name" value="Glyco_hydro18_cat"/>
</dbReference>
<keyword evidence="9" id="KW-1185">Reference proteome</keyword>
<dbReference type="PANTHER" id="PTHR11177:SF317">
    <property type="entry name" value="CHITINASE 12-RELATED"/>
    <property type="match status" value="1"/>
</dbReference>
<name>A0ABS4E8Y3_9FIRM</name>
<keyword evidence="3 5" id="KW-0378">Hydrolase</keyword>
<organism evidence="8 9">
    <name type="scientific">Metaclostridioides mangenotii</name>
    <dbReference type="NCBI Taxonomy" id="1540"/>
    <lineage>
        <taxon>Bacteria</taxon>
        <taxon>Bacillati</taxon>
        <taxon>Bacillota</taxon>
        <taxon>Clostridia</taxon>
        <taxon>Peptostreptococcales</taxon>
        <taxon>Peptostreptococcaceae</taxon>
        <taxon>Metaclostridioides</taxon>
    </lineage>
</organism>
<accession>A0ABS4E8Y3</accession>
<dbReference type="Pfam" id="PF00704">
    <property type="entry name" value="Glyco_hydro_18"/>
    <property type="match status" value="1"/>
</dbReference>
<dbReference type="PROSITE" id="PS51910">
    <property type="entry name" value="GH18_2"/>
    <property type="match status" value="1"/>
</dbReference>
<dbReference type="InterPro" id="IPR001579">
    <property type="entry name" value="Glyco_hydro_18_chit_AS"/>
</dbReference>
<comment type="catalytic activity">
    <reaction evidence="1">
        <text>Random endo-hydrolysis of N-acetyl-beta-D-glucosaminide (1-&gt;4)-beta-linkages in chitin and chitodextrins.</text>
        <dbReference type="EC" id="3.2.1.14"/>
    </reaction>
</comment>
<dbReference type="EMBL" id="JAGGJX010000001">
    <property type="protein sequence ID" value="MBP1854394.1"/>
    <property type="molecule type" value="Genomic_DNA"/>
</dbReference>
<evidence type="ECO:0000313" key="9">
    <source>
        <dbReference type="Proteomes" id="UP000767291"/>
    </source>
</evidence>
<reference evidence="8 9" key="1">
    <citation type="submission" date="2021-03" db="EMBL/GenBank/DDBJ databases">
        <title>Genomic Encyclopedia of Type Strains, Phase IV (KMG-IV): sequencing the most valuable type-strain genomes for metagenomic binning, comparative biology and taxonomic classification.</title>
        <authorList>
            <person name="Goeker M."/>
        </authorList>
    </citation>
    <scope>NUCLEOTIDE SEQUENCE [LARGE SCALE GENOMIC DNA]</scope>
    <source>
        <strain evidence="8 9">DSM 1289</strain>
    </source>
</reference>
<feature type="domain" description="GH18" evidence="7">
    <location>
        <begin position="1"/>
        <end position="256"/>
    </location>
</feature>
<dbReference type="EC" id="3.2.1.14" evidence="2"/>
<comment type="caution">
    <text evidence="8">The sequence shown here is derived from an EMBL/GenBank/DDBJ whole genome shotgun (WGS) entry which is preliminary data.</text>
</comment>
<dbReference type="Proteomes" id="UP000767291">
    <property type="component" value="Unassembled WGS sequence"/>
</dbReference>
<keyword evidence="4 5" id="KW-0326">Glycosidase</keyword>
<evidence type="ECO:0000256" key="1">
    <source>
        <dbReference type="ARBA" id="ARBA00000822"/>
    </source>
</evidence>
<sequence>MGHSKDGFSDAALTPTSRYNFAREVNALINEYNLDGIDIDWEYPGTSAAGIKSRPQDRENFTLLLTAIRDVIGPNKWLSVAGTGDNAYINNSAEIEKIAPIIDYFNLMSYDFTAGETGANARKHHANLYPSDLSLAGYSVDSMVDNLINAGMPPEKILLGVPFYGRLGSYLTRSYDQLRRDYINKNGYQYRFDQEALVPYLTKEGEFAMSFEDSLSLFLKTQYVLTRCLGGIFSWTSTYDQANILGNTMYQGINDPEILREELEGVYGIFT</sequence>
<proteinExistence type="inferred from homology"/>
<dbReference type="SUPFAM" id="SSF51445">
    <property type="entry name" value="(Trans)glycosidases"/>
    <property type="match status" value="1"/>
</dbReference>
<dbReference type="PROSITE" id="PS01095">
    <property type="entry name" value="GH18_1"/>
    <property type="match status" value="1"/>
</dbReference>
<dbReference type="PANTHER" id="PTHR11177">
    <property type="entry name" value="CHITINASE"/>
    <property type="match status" value="1"/>
</dbReference>
<gene>
    <name evidence="8" type="ORF">J2Z43_000784</name>
</gene>
<evidence type="ECO:0000256" key="4">
    <source>
        <dbReference type="ARBA" id="ARBA00023295"/>
    </source>
</evidence>
<dbReference type="InterPro" id="IPR011583">
    <property type="entry name" value="Chitinase_II/V-like_cat"/>
</dbReference>
<comment type="similarity">
    <text evidence="6">Belongs to the glycosyl hydrolase 18 family.</text>
</comment>
<evidence type="ECO:0000256" key="5">
    <source>
        <dbReference type="RuleBase" id="RU000489"/>
    </source>
</evidence>
<evidence type="ECO:0000313" key="8">
    <source>
        <dbReference type="EMBL" id="MBP1854394.1"/>
    </source>
</evidence>
<evidence type="ECO:0000256" key="2">
    <source>
        <dbReference type="ARBA" id="ARBA00012729"/>
    </source>
</evidence>
<dbReference type="SMART" id="SM00636">
    <property type="entry name" value="Glyco_18"/>
    <property type="match status" value="1"/>
</dbReference>